<feature type="compositionally biased region" description="Polar residues" evidence="1">
    <location>
        <begin position="139"/>
        <end position="148"/>
    </location>
</feature>
<evidence type="ECO:0000313" key="2">
    <source>
        <dbReference type="EMBL" id="MDN3563079.1"/>
    </source>
</evidence>
<feature type="compositionally biased region" description="Basic and acidic residues" evidence="1">
    <location>
        <begin position="149"/>
        <end position="164"/>
    </location>
</feature>
<accession>A0ABT8A034</accession>
<organism evidence="2 3">
    <name type="scientific">Paeniroseomonas aquatica</name>
    <dbReference type="NCBI Taxonomy" id="373043"/>
    <lineage>
        <taxon>Bacteria</taxon>
        <taxon>Pseudomonadati</taxon>
        <taxon>Pseudomonadota</taxon>
        <taxon>Alphaproteobacteria</taxon>
        <taxon>Acetobacterales</taxon>
        <taxon>Acetobacteraceae</taxon>
        <taxon>Paeniroseomonas</taxon>
    </lineage>
</organism>
<dbReference type="RefSeq" id="WP_290314814.1">
    <property type="nucleotide sequence ID" value="NZ_JAUFPN010000015.1"/>
</dbReference>
<feature type="non-terminal residue" evidence="2">
    <location>
        <position position="1"/>
    </location>
</feature>
<dbReference type="EMBL" id="JAUFPN010000015">
    <property type="protein sequence ID" value="MDN3563079.1"/>
    <property type="molecule type" value="Genomic_DNA"/>
</dbReference>
<protein>
    <submittedName>
        <fullName evidence="2">Uncharacterized protein</fullName>
    </submittedName>
</protein>
<evidence type="ECO:0000313" key="3">
    <source>
        <dbReference type="Proteomes" id="UP001529369"/>
    </source>
</evidence>
<sequence length="171" mass="19380">AAREQFELLRERQTQIRELRADLARRSTIERPRIANFDVLWARQARRPDPDKFVTLDRDVAEARKNLSAAKVSGVDKQTLVGLQTAVDVTEYQVRRAELAARSGEAWEKFRQVQALAQPMLTELKRLEDSVLAEHEASLTTALEGSNTRPDRVYRAAPEPDHLHAAPSPSM</sequence>
<name>A0ABT8A034_9PROT</name>
<dbReference type="Proteomes" id="UP001529369">
    <property type="component" value="Unassembled WGS sequence"/>
</dbReference>
<gene>
    <name evidence="2" type="ORF">QWZ14_01645</name>
</gene>
<proteinExistence type="predicted"/>
<feature type="region of interest" description="Disordered" evidence="1">
    <location>
        <begin position="139"/>
        <end position="171"/>
    </location>
</feature>
<evidence type="ECO:0000256" key="1">
    <source>
        <dbReference type="SAM" id="MobiDB-lite"/>
    </source>
</evidence>
<comment type="caution">
    <text evidence="2">The sequence shown here is derived from an EMBL/GenBank/DDBJ whole genome shotgun (WGS) entry which is preliminary data.</text>
</comment>
<reference evidence="3" key="1">
    <citation type="journal article" date="2019" name="Int. J. Syst. Evol. Microbiol.">
        <title>The Global Catalogue of Microorganisms (GCM) 10K type strain sequencing project: providing services to taxonomists for standard genome sequencing and annotation.</title>
        <authorList>
            <consortium name="The Broad Institute Genomics Platform"/>
            <consortium name="The Broad Institute Genome Sequencing Center for Infectious Disease"/>
            <person name="Wu L."/>
            <person name="Ma J."/>
        </authorList>
    </citation>
    <scope>NUCLEOTIDE SEQUENCE [LARGE SCALE GENOMIC DNA]</scope>
    <source>
        <strain evidence="3">CECT 7131</strain>
    </source>
</reference>
<keyword evidence="3" id="KW-1185">Reference proteome</keyword>